<sequence>MNTQSVENQGPSGESNHAGAGLEGSQAALFLIAGPFLTFSCALVPFMLAGVLTSPDRSDYWMQLGRIADLLQPLLGDFIGVAGVIATLLVALAAATNFGRGHHMLDARARFAIAAIVLICVIGLSIVAAGTIVIAVDNPREWVRVLPILLVSWVVGLAGQVVGSGATPQLRAYEAKKVWHARKDRARARGIGWQDLYPKKRKRVLAELLLWGVPIVVWGVIVGVLIATGEEWLRENGPSMFALGMTLFGGNLLVVAGWRVSADVSVSPWARVVQALSIGIVGLAMSVSLAIVVITSSTVIASFGWWVLGASAVTAIVVAVPWVRRWIWPMAIIERASTIGALRRVRAWRDRMVAARNAEAPSAASAPLLNLSPSHSTLKESLQGGNDDNAPE</sequence>
<keyword evidence="4" id="KW-1185">Reference proteome</keyword>
<feature type="region of interest" description="Disordered" evidence="1">
    <location>
        <begin position="362"/>
        <end position="392"/>
    </location>
</feature>
<organism evidence="3 4">
    <name type="scientific">Microbacterium keratanolyticum</name>
    <dbReference type="NCBI Taxonomy" id="67574"/>
    <lineage>
        <taxon>Bacteria</taxon>
        <taxon>Bacillati</taxon>
        <taxon>Actinomycetota</taxon>
        <taxon>Actinomycetes</taxon>
        <taxon>Micrococcales</taxon>
        <taxon>Microbacteriaceae</taxon>
        <taxon>Microbacterium</taxon>
    </lineage>
</organism>
<feature type="transmembrane region" description="Helical" evidence="2">
    <location>
        <begin position="240"/>
        <end position="260"/>
    </location>
</feature>
<feature type="transmembrane region" description="Helical" evidence="2">
    <location>
        <begin position="303"/>
        <end position="323"/>
    </location>
</feature>
<evidence type="ECO:0000256" key="2">
    <source>
        <dbReference type="SAM" id="Phobius"/>
    </source>
</evidence>
<feature type="transmembrane region" description="Helical" evidence="2">
    <location>
        <begin position="111"/>
        <end position="136"/>
    </location>
</feature>
<dbReference type="EMBL" id="BSET01000001">
    <property type="protein sequence ID" value="GLK01093.1"/>
    <property type="molecule type" value="Genomic_DNA"/>
</dbReference>
<accession>A0A9W6HQP0</accession>
<feature type="compositionally biased region" description="Polar residues" evidence="1">
    <location>
        <begin position="375"/>
        <end position="386"/>
    </location>
</feature>
<feature type="transmembrane region" description="Helical" evidence="2">
    <location>
        <begin position="208"/>
        <end position="228"/>
    </location>
</feature>
<evidence type="ECO:0000313" key="3">
    <source>
        <dbReference type="EMBL" id="GLK01093.1"/>
    </source>
</evidence>
<evidence type="ECO:0000313" key="4">
    <source>
        <dbReference type="Proteomes" id="UP001142325"/>
    </source>
</evidence>
<keyword evidence="2" id="KW-0472">Membrane</keyword>
<feature type="transmembrane region" description="Helical" evidence="2">
    <location>
        <begin position="78"/>
        <end position="99"/>
    </location>
</feature>
<feature type="transmembrane region" description="Helical" evidence="2">
    <location>
        <begin position="272"/>
        <end position="297"/>
    </location>
</feature>
<feature type="transmembrane region" description="Helical" evidence="2">
    <location>
        <begin position="142"/>
        <end position="162"/>
    </location>
</feature>
<protein>
    <submittedName>
        <fullName evidence="3">Uncharacterized protein</fullName>
    </submittedName>
</protein>
<dbReference type="Proteomes" id="UP001142325">
    <property type="component" value="Unassembled WGS sequence"/>
</dbReference>
<keyword evidence="2" id="KW-0812">Transmembrane</keyword>
<gene>
    <name evidence="3" type="ORF">GCM10017596_08080</name>
</gene>
<feature type="compositionally biased region" description="Low complexity" evidence="1">
    <location>
        <begin position="362"/>
        <end position="374"/>
    </location>
</feature>
<reference evidence="3" key="2">
    <citation type="submission" date="2023-01" db="EMBL/GenBank/DDBJ databases">
        <authorList>
            <person name="Sun Q."/>
            <person name="Evtushenko L."/>
        </authorList>
    </citation>
    <scope>NUCLEOTIDE SEQUENCE</scope>
    <source>
        <strain evidence="3">VKM Ac-1958</strain>
    </source>
</reference>
<feature type="transmembrane region" description="Helical" evidence="2">
    <location>
        <begin position="27"/>
        <end position="52"/>
    </location>
</feature>
<dbReference type="AlphaFoldDB" id="A0A9W6HQP0"/>
<dbReference type="RefSeq" id="WP_204938751.1">
    <property type="nucleotide sequence ID" value="NZ_BAAAUM010000001.1"/>
</dbReference>
<comment type="caution">
    <text evidence="3">The sequence shown here is derived from an EMBL/GenBank/DDBJ whole genome shotgun (WGS) entry which is preliminary data.</text>
</comment>
<name>A0A9W6HQP0_9MICO</name>
<keyword evidence="2" id="KW-1133">Transmembrane helix</keyword>
<reference evidence="3" key="1">
    <citation type="journal article" date="2014" name="Int. J. Syst. Evol. Microbiol.">
        <title>Complete genome sequence of Corynebacterium casei LMG S-19264T (=DSM 44701T), isolated from a smear-ripened cheese.</title>
        <authorList>
            <consortium name="US DOE Joint Genome Institute (JGI-PGF)"/>
            <person name="Walter F."/>
            <person name="Albersmeier A."/>
            <person name="Kalinowski J."/>
            <person name="Ruckert C."/>
        </authorList>
    </citation>
    <scope>NUCLEOTIDE SEQUENCE</scope>
    <source>
        <strain evidence="3">VKM Ac-1958</strain>
    </source>
</reference>
<proteinExistence type="predicted"/>
<evidence type="ECO:0000256" key="1">
    <source>
        <dbReference type="SAM" id="MobiDB-lite"/>
    </source>
</evidence>